<keyword evidence="2" id="KW-1185">Reference proteome</keyword>
<reference evidence="1 2" key="1">
    <citation type="submission" date="2019-10" db="EMBL/GenBank/DDBJ databases">
        <title>Assembly and Annotation for the nematode Trichostrongylus colubriformis.</title>
        <authorList>
            <person name="Martin J."/>
        </authorList>
    </citation>
    <scope>NUCLEOTIDE SEQUENCE [LARGE SCALE GENOMIC DNA]</scope>
    <source>
        <strain evidence="1">G859</strain>
        <tissue evidence="1">Whole worm</tissue>
    </source>
</reference>
<protein>
    <submittedName>
        <fullName evidence="1">Uncharacterized protein</fullName>
    </submittedName>
</protein>
<evidence type="ECO:0000313" key="2">
    <source>
        <dbReference type="Proteomes" id="UP001331761"/>
    </source>
</evidence>
<accession>A0AAN8FSP1</accession>
<organism evidence="1 2">
    <name type="scientific">Trichostrongylus colubriformis</name>
    <name type="common">Black scour worm</name>
    <dbReference type="NCBI Taxonomy" id="6319"/>
    <lineage>
        <taxon>Eukaryota</taxon>
        <taxon>Metazoa</taxon>
        <taxon>Ecdysozoa</taxon>
        <taxon>Nematoda</taxon>
        <taxon>Chromadorea</taxon>
        <taxon>Rhabditida</taxon>
        <taxon>Rhabditina</taxon>
        <taxon>Rhabditomorpha</taxon>
        <taxon>Strongyloidea</taxon>
        <taxon>Trichostrongylidae</taxon>
        <taxon>Trichostrongylus</taxon>
    </lineage>
</organism>
<evidence type="ECO:0000313" key="1">
    <source>
        <dbReference type="EMBL" id="KAK5981080.1"/>
    </source>
</evidence>
<gene>
    <name evidence="1" type="ORF">GCK32_010612</name>
</gene>
<comment type="caution">
    <text evidence="1">The sequence shown here is derived from an EMBL/GenBank/DDBJ whole genome shotgun (WGS) entry which is preliminary data.</text>
</comment>
<dbReference type="AlphaFoldDB" id="A0AAN8FSP1"/>
<dbReference type="Proteomes" id="UP001331761">
    <property type="component" value="Unassembled WGS sequence"/>
</dbReference>
<dbReference type="EMBL" id="WIXE01006692">
    <property type="protein sequence ID" value="KAK5981080.1"/>
    <property type="molecule type" value="Genomic_DNA"/>
</dbReference>
<name>A0AAN8FSP1_TRICO</name>
<feature type="non-terminal residue" evidence="1">
    <location>
        <position position="142"/>
    </location>
</feature>
<proteinExistence type="predicted"/>
<sequence>MTHLAVIWIVDSFVKVRIWNRLRDDTVRRHVDTATIQREEPEEVPIVGTIRVVHHGCAMDSALAPTTRKPSKRSSVDVRVVCAEKEKEAGNASIRKLPPLNMYLQKLFMYILLCFKEHKFFDRRRIFAVTRVHMLEITCKNY</sequence>